<dbReference type="EMBL" id="BJUB01000005">
    <property type="protein sequence ID" value="GEK21446.1"/>
    <property type="molecule type" value="Genomic_DNA"/>
</dbReference>
<comment type="caution">
    <text evidence="2">The sequence shown here is derived from an EMBL/GenBank/DDBJ whole genome shotgun (WGS) entry which is preliminary data.</text>
</comment>
<feature type="compositionally biased region" description="Basic and acidic residues" evidence="1">
    <location>
        <begin position="112"/>
        <end position="126"/>
    </location>
</feature>
<organism evidence="2 3">
    <name type="scientific">Cellulomonas xylanilytica</name>
    <dbReference type="NCBI Taxonomy" id="233583"/>
    <lineage>
        <taxon>Bacteria</taxon>
        <taxon>Bacillati</taxon>
        <taxon>Actinomycetota</taxon>
        <taxon>Actinomycetes</taxon>
        <taxon>Micrococcales</taxon>
        <taxon>Cellulomonadaceae</taxon>
        <taxon>Cellulomonas</taxon>
    </lineage>
</organism>
<protein>
    <submittedName>
        <fullName evidence="2">Uncharacterized protein</fullName>
    </submittedName>
</protein>
<gene>
    <name evidence="2" type="ORF">CXY01_19660</name>
</gene>
<evidence type="ECO:0000313" key="3">
    <source>
        <dbReference type="Proteomes" id="UP000321118"/>
    </source>
</evidence>
<name>A0A510V3S0_9CELL</name>
<reference evidence="2 3" key="1">
    <citation type="submission" date="2019-07" db="EMBL/GenBank/DDBJ databases">
        <title>Whole genome shotgun sequence of Cellulomonas xylanilytica NBRC 101102.</title>
        <authorList>
            <person name="Hosoyama A."/>
            <person name="Uohara A."/>
            <person name="Ohji S."/>
            <person name="Ichikawa N."/>
        </authorList>
    </citation>
    <scope>NUCLEOTIDE SEQUENCE [LARGE SCALE GENOMIC DNA]</scope>
    <source>
        <strain evidence="2 3">NBRC 101102</strain>
    </source>
</reference>
<evidence type="ECO:0000313" key="2">
    <source>
        <dbReference type="EMBL" id="GEK21446.1"/>
    </source>
</evidence>
<feature type="region of interest" description="Disordered" evidence="1">
    <location>
        <begin position="111"/>
        <end position="147"/>
    </location>
</feature>
<accession>A0A510V3S0</accession>
<proteinExistence type="predicted"/>
<dbReference type="Proteomes" id="UP000321118">
    <property type="component" value="Unassembled WGS sequence"/>
</dbReference>
<feature type="compositionally biased region" description="Low complexity" evidence="1">
    <location>
        <begin position="73"/>
        <end position="88"/>
    </location>
</feature>
<feature type="region of interest" description="Disordered" evidence="1">
    <location>
        <begin position="68"/>
        <end position="93"/>
    </location>
</feature>
<evidence type="ECO:0000256" key="1">
    <source>
        <dbReference type="SAM" id="MobiDB-lite"/>
    </source>
</evidence>
<keyword evidence="3" id="KW-1185">Reference proteome</keyword>
<dbReference type="AlphaFoldDB" id="A0A510V3S0"/>
<sequence length="147" mass="14804">MADDGTSSIERRTTVRGGRTFHDDGSCGGFTALAGSGGPTGPVNPDRAVDRRTCPAGWPTAARLVAPEPRRLVPGAPGRPDGPVADGRPPAPPGVPVSVGVMVLLVLVPDGDPARRRTGDAAERIDAPAADAPPAAATTVGDMSRKA</sequence>
<feature type="compositionally biased region" description="Low complexity" evidence="1">
    <location>
        <begin position="127"/>
        <end position="137"/>
    </location>
</feature>
<feature type="region of interest" description="Disordered" evidence="1">
    <location>
        <begin position="1"/>
        <end position="52"/>
    </location>
</feature>